<protein>
    <submittedName>
        <fullName evidence="1">Uncharacterized protein</fullName>
    </submittedName>
</protein>
<proteinExistence type="predicted"/>
<evidence type="ECO:0000313" key="2">
    <source>
        <dbReference type="Proteomes" id="UP000239589"/>
    </source>
</evidence>
<organism evidence="1 2">
    <name type="scientific">Cuspidothrix issatschenkoi CHARLIE-1</name>
    <dbReference type="NCBI Taxonomy" id="2052836"/>
    <lineage>
        <taxon>Bacteria</taxon>
        <taxon>Bacillati</taxon>
        <taxon>Cyanobacteriota</taxon>
        <taxon>Cyanophyceae</taxon>
        <taxon>Nostocales</taxon>
        <taxon>Aphanizomenonaceae</taxon>
        <taxon>Cuspidothrix</taxon>
    </lineage>
</organism>
<name>A0A2S6CUX7_9CYAN</name>
<comment type="caution">
    <text evidence="1">The sequence shown here is derived from an EMBL/GenBank/DDBJ whole genome shotgun (WGS) entry which is preliminary data.</text>
</comment>
<gene>
    <name evidence="1" type="ORF">CUN59_09285</name>
</gene>
<dbReference type="AlphaFoldDB" id="A0A2S6CUX7"/>
<dbReference type="OrthoDB" id="426638at2"/>
<sequence length="77" mass="8851">MTTNIHFQEKVNHGKIEIPLEYQEKINSAEIVEIVIVQPIPKKKQFPATGLISNLTANPIKIANFQPLTREEANERW</sequence>
<accession>A0A2S6CUX7</accession>
<evidence type="ECO:0000313" key="1">
    <source>
        <dbReference type="EMBL" id="PPJ63585.1"/>
    </source>
</evidence>
<reference evidence="1 2" key="1">
    <citation type="submission" date="2018-02" db="EMBL/GenBank/DDBJ databases">
        <title>Discovery of a pederin family compound in a non-symbiotic bloom-forming cyanobacterium.</title>
        <authorList>
            <person name="Kust A."/>
            <person name="Mares J."/>
            <person name="Jokela J."/>
            <person name="Urajova P."/>
            <person name="Hajek J."/>
            <person name="Saurav K."/>
            <person name="Voracova K."/>
            <person name="Fewer D.P."/>
            <person name="Haapaniemi E."/>
            <person name="Permi P."/>
            <person name="Rehakova K."/>
            <person name="Sivonen K."/>
            <person name="Hrouzek P."/>
        </authorList>
    </citation>
    <scope>NUCLEOTIDE SEQUENCE [LARGE SCALE GENOMIC DNA]</scope>
    <source>
        <strain evidence="1 2">CHARLIE-1</strain>
    </source>
</reference>
<dbReference type="EMBL" id="PGEM01000061">
    <property type="protein sequence ID" value="PPJ63585.1"/>
    <property type="molecule type" value="Genomic_DNA"/>
</dbReference>
<keyword evidence="2" id="KW-1185">Reference proteome</keyword>
<dbReference type="Proteomes" id="UP000239589">
    <property type="component" value="Unassembled WGS sequence"/>
</dbReference>
<dbReference type="RefSeq" id="WP_104387585.1">
    <property type="nucleotide sequence ID" value="NZ_PGEM01000061.1"/>
</dbReference>